<protein>
    <recommendedName>
        <fullName evidence="5">C2H2-type domain-containing protein</fullName>
    </recommendedName>
</protein>
<feature type="compositionally biased region" description="Basic and acidic residues" evidence="4">
    <location>
        <begin position="230"/>
        <end position="247"/>
    </location>
</feature>
<organism evidence="6 7">
    <name type="scientific">Engystomops pustulosus</name>
    <name type="common">Tungara frog</name>
    <name type="synonym">Physalaemus pustulosus</name>
    <dbReference type="NCBI Taxonomy" id="76066"/>
    <lineage>
        <taxon>Eukaryota</taxon>
        <taxon>Metazoa</taxon>
        <taxon>Chordata</taxon>
        <taxon>Craniata</taxon>
        <taxon>Vertebrata</taxon>
        <taxon>Euteleostomi</taxon>
        <taxon>Amphibia</taxon>
        <taxon>Batrachia</taxon>
        <taxon>Anura</taxon>
        <taxon>Neobatrachia</taxon>
        <taxon>Hyloidea</taxon>
        <taxon>Leptodactylidae</taxon>
        <taxon>Leiuperinae</taxon>
        <taxon>Engystomops</taxon>
    </lineage>
</organism>
<feature type="compositionally biased region" description="Polar residues" evidence="4">
    <location>
        <begin position="248"/>
        <end position="274"/>
    </location>
</feature>
<gene>
    <name evidence="6" type="ORF">GDO81_012562</name>
</gene>
<evidence type="ECO:0000259" key="5">
    <source>
        <dbReference type="PROSITE" id="PS00028"/>
    </source>
</evidence>
<proteinExistence type="predicted"/>
<dbReference type="Proteomes" id="UP000824782">
    <property type="component" value="Unassembled WGS sequence"/>
</dbReference>
<evidence type="ECO:0000256" key="3">
    <source>
        <dbReference type="ARBA" id="ARBA00022833"/>
    </source>
</evidence>
<dbReference type="GO" id="GO:0005634">
    <property type="term" value="C:nucleus"/>
    <property type="evidence" value="ECO:0007669"/>
    <property type="project" value="TreeGrafter"/>
</dbReference>
<sequence length="1177" mass="131494">MDGYAEKGKSIANALEDLKANFYCELCDKQYHKHQEFDNHINSYDHAHKQVSREIHARHAAQEVPLFKAPRLKGPKEDVVTGKDEKFENLRCEVMCSPKTITSNDSAEDKKADISLDGEVLKDGSCCFVGSQNQVQVPLSNSSSVNNRAGVSFCFSKKALLKLDSSASVFNESVEEVNEYNQFLHHKAKQMSVSFRHYAHLNESAAETSALTQPDETDMSLPDNMPANPEKLKDDKGSQENSKEHIETAQSNITAKMHSPDTSYTDQPSQNEVNVPTEAEPTSETTTEDGCQMQSGVPETGSSKHTVADAILIEHFSNLLSQKHADDESSCDSKEGNCEASNDVHVNPSDSPAPEHSLGDSVNTNTQAKALSFLSVLSKDGNTILQWPTELVLFTKTQPSISYACNPLYFDFKCSPKNKTRKPNDRETGKYKYGNERSRSYEDRTSGVNVEAVVESRMASPSFEPKNDEKLDLSEKDMESSDWDLTSTRFKEHAKNEEESQISNYSEKCFISDSYHSRKRKKSSHAQSDHCVVKENIHSKEKCKRKRYLHRDGLLMDKSCSSKMSPMSRQEDCCSWENSAGWKDSDSDACSDTSHKTSSSQLSYSSSSMSSGSSCRYKDLNRSSTQGASLNGLNWRSAKHKNDMSSKSDYIKDDKELNCKWRHHKHNTFCEIPRNEYLEHWLCSKHARNQHRSRKKENVLEIDPVANNLNSIQEGNTEGFVTVESRLNNSSASSEEITALPNPSRSPVPAVHYDGSATKDFLLGHSQDVTPILVNCGESTSENIVEPENDNALDQLPSDLLLEAKKTSVHTVEGNNRLKEHDMDLNEPLESPSPLRCKTVDFKEVNAPLHDKEKSSSDNLDLCTEDGLISNCLNNGLEDCEVLVLTRTEVEGQKRQFIPAEQPIMQSPDPGHLNFSCPLPSLRHPGEIFSPETKEEPLRLGQPDVNTKSSLVDGNLKCFYDSTMQDFRKMDPRLHHKSSGPPLAQQPVTFSPDEVDKYKILQMQAQQHMQKQLLTKHFKALPPNGSAVFSTAQTIQPVSIQHHPSITTIHHALMQRYAVTASMHSHVNHFPLPHLNHFPQAPFSPINLSSSLTPTLFPTPPPIIGHTLTHPLHLVSTAAINPPHLTIQAIPHATLIPTIITPHPNTGMHPTLHLHPLIHPLFQGQEFHHHSGPGHLH</sequence>
<evidence type="ECO:0000313" key="6">
    <source>
        <dbReference type="EMBL" id="KAG8573812.1"/>
    </source>
</evidence>
<dbReference type="PANTHER" id="PTHR17614">
    <property type="entry name" value="ZINC FINGER-CONTAINING"/>
    <property type="match status" value="1"/>
</dbReference>
<reference evidence="6" key="1">
    <citation type="thesis" date="2020" institute="ProQuest LLC" country="789 East Eisenhower Parkway, Ann Arbor, MI, USA">
        <title>Comparative Genomics and Chromosome Evolution.</title>
        <authorList>
            <person name="Mudd A.B."/>
        </authorList>
    </citation>
    <scope>NUCLEOTIDE SEQUENCE</scope>
    <source>
        <strain evidence="6">237g6f4</strain>
        <tissue evidence="6">Blood</tissue>
    </source>
</reference>
<keyword evidence="2" id="KW-0863">Zinc-finger</keyword>
<dbReference type="InterPro" id="IPR052445">
    <property type="entry name" value="ZnF-G_patch_domain"/>
</dbReference>
<dbReference type="EMBL" id="WNYA01000005">
    <property type="protein sequence ID" value="KAG8573812.1"/>
    <property type="molecule type" value="Genomic_DNA"/>
</dbReference>
<feature type="compositionally biased region" description="Basic and acidic residues" evidence="4">
    <location>
        <begin position="465"/>
        <end position="479"/>
    </location>
</feature>
<dbReference type="AlphaFoldDB" id="A0AAV7BN90"/>
<dbReference type="GO" id="GO:0008270">
    <property type="term" value="F:zinc ion binding"/>
    <property type="evidence" value="ECO:0007669"/>
    <property type="project" value="UniProtKB-KW"/>
</dbReference>
<evidence type="ECO:0000313" key="7">
    <source>
        <dbReference type="Proteomes" id="UP000824782"/>
    </source>
</evidence>
<feature type="compositionally biased region" description="Low complexity" evidence="4">
    <location>
        <begin position="276"/>
        <end position="285"/>
    </location>
</feature>
<dbReference type="InterPro" id="IPR013087">
    <property type="entry name" value="Znf_C2H2_type"/>
</dbReference>
<keyword evidence="3" id="KW-0862">Zinc</keyword>
<evidence type="ECO:0000256" key="4">
    <source>
        <dbReference type="SAM" id="MobiDB-lite"/>
    </source>
</evidence>
<dbReference type="PANTHER" id="PTHR17614:SF12">
    <property type="entry name" value="ZINC FINGER PROTEIN 804B"/>
    <property type="match status" value="1"/>
</dbReference>
<name>A0AAV7BN90_ENGPU</name>
<evidence type="ECO:0000256" key="2">
    <source>
        <dbReference type="ARBA" id="ARBA00022771"/>
    </source>
</evidence>
<feature type="compositionally biased region" description="Polar residues" evidence="4">
    <location>
        <begin position="292"/>
        <end position="303"/>
    </location>
</feature>
<keyword evidence="7" id="KW-1185">Reference proteome</keyword>
<feature type="region of interest" description="Disordered" evidence="4">
    <location>
        <begin position="205"/>
        <end position="303"/>
    </location>
</feature>
<dbReference type="PROSITE" id="PS00028">
    <property type="entry name" value="ZINC_FINGER_C2H2_1"/>
    <property type="match status" value="1"/>
</dbReference>
<feature type="compositionally biased region" description="Basic and acidic residues" evidence="4">
    <location>
        <begin position="422"/>
        <end position="445"/>
    </location>
</feature>
<feature type="compositionally biased region" description="Polar residues" evidence="4">
    <location>
        <begin position="205"/>
        <end position="214"/>
    </location>
</feature>
<comment type="caution">
    <text evidence="6">The sequence shown here is derived from an EMBL/GenBank/DDBJ whole genome shotgun (WGS) entry which is preliminary data.</text>
</comment>
<feature type="region of interest" description="Disordered" evidence="4">
    <location>
        <begin position="323"/>
        <end position="362"/>
    </location>
</feature>
<feature type="compositionally biased region" description="Low complexity" evidence="4">
    <location>
        <begin position="596"/>
        <end position="614"/>
    </location>
</feature>
<feature type="compositionally biased region" description="Basic and acidic residues" evidence="4">
    <location>
        <begin position="323"/>
        <end position="337"/>
    </location>
</feature>
<accession>A0AAV7BN90</accession>
<feature type="region of interest" description="Disordered" evidence="4">
    <location>
        <begin position="595"/>
        <end position="617"/>
    </location>
</feature>
<feature type="domain" description="C2H2-type" evidence="5">
    <location>
        <begin position="24"/>
        <end position="46"/>
    </location>
</feature>
<feature type="region of interest" description="Disordered" evidence="4">
    <location>
        <begin position="419"/>
        <end position="480"/>
    </location>
</feature>
<keyword evidence="1" id="KW-0479">Metal-binding</keyword>
<evidence type="ECO:0000256" key="1">
    <source>
        <dbReference type="ARBA" id="ARBA00022723"/>
    </source>
</evidence>